<name>A0A2W2EJZ2_9ACTN</name>
<evidence type="ECO:0000256" key="3">
    <source>
        <dbReference type="ARBA" id="ARBA00022475"/>
    </source>
</evidence>
<keyword evidence="5 7" id="KW-1133">Transmembrane helix</keyword>
<dbReference type="Proteomes" id="UP000249304">
    <property type="component" value="Unassembled WGS sequence"/>
</dbReference>
<dbReference type="Pfam" id="PF01554">
    <property type="entry name" value="MatE"/>
    <property type="match status" value="1"/>
</dbReference>
<feature type="transmembrane region" description="Helical" evidence="7">
    <location>
        <begin position="56"/>
        <end position="80"/>
    </location>
</feature>
<dbReference type="PANTHER" id="PTHR43549:SF2">
    <property type="entry name" value="MULTIDRUG RESISTANCE PROTEIN NORM-RELATED"/>
    <property type="match status" value="1"/>
</dbReference>
<keyword evidence="6 7" id="KW-0472">Membrane</keyword>
<feature type="transmembrane region" description="Helical" evidence="7">
    <location>
        <begin position="101"/>
        <end position="123"/>
    </location>
</feature>
<dbReference type="InterPro" id="IPR052031">
    <property type="entry name" value="Membrane_Transporter-Flippase"/>
</dbReference>
<feature type="transmembrane region" description="Helical" evidence="7">
    <location>
        <begin position="174"/>
        <end position="192"/>
    </location>
</feature>
<evidence type="ECO:0000256" key="4">
    <source>
        <dbReference type="ARBA" id="ARBA00022692"/>
    </source>
</evidence>
<keyword evidence="4 7" id="KW-0812">Transmembrane</keyword>
<proteinExistence type="predicted"/>
<evidence type="ECO:0000313" key="8">
    <source>
        <dbReference type="EMBL" id="PZG12598.1"/>
    </source>
</evidence>
<dbReference type="PANTHER" id="PTHR43549">
    <property type="entry name" value="MULTIDRUG RESISTANCE PROTEIN YPNP-RELATED"/>
    <property type="match status" value="1"/>
</dbReference>
<comment type="caution">
    <text evidence="8">The sequence shown here is derived from an EMBL/GenBank/DDBJ whole genome shotgun (WGS) entry which is preliminary data.</text>
</comment>
<comment type="subcellular location">
    <subcellularLocation>
        <location evidence="1">Cell membrane</location>
        <topology evidence="1">Multi-pass membrane protein</topology>
    </subcellularLocation>
</comment>
<feature type="transmembrane region" description="Helical" evidence="7">
    <location>
        <begin position="407"/>
        <end position="429"/>
    </location>
</feature>
<feature type="transmembrane region" description="Helical" evidence="7">
    <location>
        <begin position="268"/>
        <end position="288"/>
    </location>
</feature>
<feature type="transmembrane region" description="Helical" evidence="7">
    <location>
        <begin position="349"/>
        <end position="369"/>
    </location>
</feature>
<reference evidence="8 9" key="1">
    <citation type="submission" date="2018-01" db="EMBL/GenBank/DDBJ databases">
        <title>Draft genome sequence of Nonomuraea sp. KC333.</title>
        <authorList>
            <person name="Sahin N."/>
            <person name="Saygin H."/>
            <person name="Ay H."/>
        </authorList>
    </citation>
    <scope>NUCLEOTIDE SEQUENCE [LARGE SCALE GENOMIC DNA]</scope>
    <source>
        <strain evidence="8 9">KC333</strain>
    </source>
</reference>
<evidence type="ECO:0000313" key="9">
    <source>
        <dbReference type="Proteomes" id="UP000249304"/>
    </source>
</evidence>
<dbReference type="AlphaFoldDB" id="A0A2W2EJZ2"/>
<feature type="transmembrane region" description="Helical" evidence="7">
    <location>
        <begin position="309"/>
        <end position="329"/>
    </location>
</feature>
<gene>
    <name evidence="8" type="ORF">C1J01_32320</name>
</gene>
<keyword evidence="9" id="KW-1185">Reference proteome</keyword>
<dbReference type="GO" id="GO:0005886">
    <property type="term" value="C:plasma membrane"/>
    <property type="evidence" value="ECO:0007669"/>
    <property type="project" value="UniProtKB-SubCell"/>
</dbReference>
<evidence type="ECO:0000256" key="2">
    <source>
        <dbReference type="ARBA" id="ARBA00022448"/>
    </source>
</evidence>
<evidence type="ECO:0000256" key="5">
    <source>
        <dbReference type="ARBA" id="ARBA00022989"/>
    </source>
</evidence>
<dbReference type="InterPro" id="IPR002528">
    <property type="entry name" value="MATE_fam"/>
</dbReference>
<protein>
    <recommendedName>
        <fullName evidence="10">MATE family efflux transporter</fullName>
    </recommendedName>
</protein>
<keyword evidence="2" id="KW-0813">Transport</keyword>
<accession>A0A2W2EJZ2</accession>
<dbReference type="OrthoDB" id="3424624at2"/>
<evidence type="ECO:0008006" key="10">
    <source>
        <dbReference type="Google" id="ProtNLM"/>
    </source>
</evidence>
<feature type="transmembrane region" description="Helical" evidence="7">
    <location>
        <begin position="143"/>
        <end position="162"/>
    </location>
</feature>
<dbReference type="CDD" id="cd12082">
    <property type="entry name" value="MATE_like"/>
    <property type="match status" value="1"/>
</dbReference>
<evidence type="ECO:0000256" key="6">
    <source>
        <dbReference type="ARBA" id="ARBA00023136"/>
    </source>
</evidence>
<evidence type="ECO:0000256" key="1">
    <source>
        <dbReference type="ARBA" id="ARBA00004651"/>
    </source>
</evidence>
<sequence length="444" mass="45117">MILSRAVVRPGFRLSWPLPIVCCCTRHFPLFLAGGAGIVAQVVGTSLLGHQATARLAAFALVSAVLTPVSAAVSGGLRGMSPFVATCRDRPDEALALLKDARWLSLGLGAAGAGVVLCVPVIARIGGAPREVIAEFGALPLLFALHVLLSAVGGGANGALVALGRSRLVLRSSLPSTAVEVVLLLVLAPSMGVEGVGVALVTSTALALTVSNTLLLWQCGGSGWSPRPRPREILRMAKVGLPMSATLVVKFTALGAVTYAAARTGAHGAAAHAVLMSLHGIVGLASLATGQALTPEIARAATPREARRLARAALTIVTGAALAGGLVLLRFGEEVFRLFTSDAEVLASAVALVPLFAVHTVAGNCGVVLGSALMGLRRSSWNLATAVVGYGLLALVMTPMATTWGMAGLWTALTVASVLILTAQAVIFVRNVRLSASVAGGQVT</sequence>
<dbReference type="GO" id="GO:0042910">
    <property type="term" value="F:xenobiotic transmembrane transporter activity"/>
    <property type="evidence" value="ECO:0007669"/>
    <property type="project" value="InterPro"/>
</dbReference>
<feature type="transmembrane region" description="Helical" evidence="7">
    <location>
        <begin position="381"/>
        <end position="401"/>
    </location>
</feature>
<dbReference type="EMBL" id="POUD01000181">
    <property type="protein sequence ID" value="PZG12598.1"/>
    <property type="molecule type" value="Genomic_DNA"/>
</dbReference>
<feature type="transmembrane region" description="Helical" evidence="7">
    <location>
        <begin position="20"/>
        <end position="44"/>
    </location>
</feature>
<feature type="transmembrane region" description="Helical" evidence="7">
    <location>
        <begin position="239"/>
        <end position="262"/>
    </location>
</feature>
<dbReference type="GO" id="GO:0015297">
    <property type="term" value="F:antiporter activity"/>
    <property type="evidence" value="ECO:0007669"/>
    <property type="project" value="InterPro"/>
</dbReference>
<evidence type="ECO:0000256" key="7">
    <source>
        <dbReference type="SAM" id="Phobius"/>
    </source>
</evidence>
<feature type="transmembrane region" description="Helical" evidence="7">
    <location>
        <begin position="198"/>
        <end position="218"/>
    </location>
</feature>
<organism evidence="8 9">
    <name type="scientific">Nonomuraea aridisoli</name>
    <dbReference type="NCBI Taxonomy" id="2070368"/>
    <lineage>
        <taxon>Bacteria</taxon>
        <taxon>Bacillati</taxon>
        <taxon>Actinomycetota</taxon>
        <taxon>Actinomycetes</taxon>
        <taxon>Streptosporangiales</taxon>
        <taxon>Streptosporangiaceae</taxon>
        <taxon>Nonomuraea</taxon>
    </lineage>
</organism>
<keyword evidence="3" id="KW-1003">Cell membrane</keyword>